<organism evidence="2 3">
    <name type="scientific">Fusarium mundagurra</name>
    <dbReference type="NCBI Taxonomy" id="1567541"/>
    <lineage>
        <taxon>Eukaryota</taxon>
        <taxon>Fungi</taxon>
        <taxon>Dikarya</taxon>
        <taxon>Ascomycota</taxon>
        <taxon>Pezizomycotina</taxon>
        <taxon>Sordariomycetes</taxon>
        <taxon>Hypocreomycetidae</taxon>
        <taxon>Hypocreales</taxon>
        <taxon>Nectriaceae</taxon>
        <taxon>Fusarium</taxon>
        <taxon>Fusarium fujikuroi species complex</taxon>
    </lineage>
</organism>
<gene>
    <name evidence="2" type="ORF">FMUND_14390</name>
</gene>
<name>A0A8H5XVJ0_9HYPO</name>
<protein>
    <submittedName>
        <fullName evidence="2">Uncharacterized protein</fullName>
    </submittedName>
</protein>
<dbReference type="EMBL" id="JAAOAN010000743">
    <property type="protein sequence ID" value="KAF5700296.1"/>
    <property type="molecule type" value="Genomic_DNA"/>
</dbReference>
<evidence type="ECO:0000256" key="1">
    <source>
        <dbReference type="SAM" id="MobiDB-lite"/>
    </source>
</evidence>
<accession>A0A8H5XVJ0</accession>
<sequence length="190" mass="21118">MDAAKQIHLIAKGNQGPSPHPDKTSASLSEKVRAVSDKIRQVFQVRSGWAVLTADSETRDFLVEKQADWAAELGATIVETNKEWFTYVVSDFPTRLTDFHGKEVDSDSIALIKPTFISAQLSQREHTACSADSPKNNEDTSGPLARRHTDNDTRHNNQNRIWKPNVGKIPPAHDCALALADSERYDIVLL</sequence>
<feature type="region of interest" description="Disordered" evidence="1">
    <location>
        <begin position="123"/>
        <end position="165"/>
    </location>
</feature>
<keyword evidence="3" id="KW-1185">Reference proteome</keyword>
<proteinExistence type="predicted"/>
<comment type="caution">
    <text evidence="2">The sequence shown here is derived from an EMBL/GenBank/DDBJ whole genome shotgun (WGS) entry which is preliminary data.</text>
</comment>
<dbReference type="AlphaFoldDB" id="A0A8H5XVJ0"/>
<dbReference type="Proteomes" id="UP000544331">
    <property type="component" value="Unassembled WGS sequence"/>
</dbReference>
<evidence type="ECO:0000313" key="3">
    <source>
        <dbReference type="Proteomes" id="UP000544331"/>
    </source>
</evidence>
<evidence type="ECO:0000313" key="2">
    <source>
        <dbReference type="EMBL" id="KAF5700296.1"/>
    </source>
</evidence>
<dbReference type="OrthoDB" id="5104820at2759"/>
<reference evidence="2 3" key="1">
    <citation type="submission" date="2020-05" db="EMBL/GenBank/DDBJ databases">
        <title>Identification and distribution of gene clusters putatively required for synthesis of sphingolipid metabolism inhibitors in phylogenetically diverse species of the filamentous fungus Fusarium.</title>
        <authorList>
            <person name="Kim H.-S."/>
            <person name="Busman M."/>
            <person name="Brown D.W."/>
            <person name="Divon H."/>
            <person name="Uhlig S."/>
            <person name="Proctor R.H."/>
        </authorList>
    </citation>
    <scope>NUCLEOTIDE SEQUENCE [LARGE SCALE GENOMIC DNA]</scope>
    <source>
        <strain evidence="2 3">NRRL 66235</strain>
    </source>
</reference>